<feature type="compositionally biased region" description="Basic residues" evidence="6">
    <location>
        <begin position="114"/>
        <end position="125"/>
    </location>
</feature>
<evidence type="ECO:0000256" key="4">
    <source>
        <dbReference type="ARBA" id="ARBA00022933"/>
    </source>
</evidence>
<keyword evidence="9" id="KW-1185">Reference proteome</keyword>
<dbReference type="PANTHER" id="PTHR10105">
    <property type="entry name" value="SELENOPROTEIN P"/>
    <property type="match status" value="1"/>
</dbReference>
<name>A0A673G1L1_9TELE</name>
<evidence type="ECO:0000256" key="5">
    <source>
        <dbReference type="ARBA" id="ARBA00023180"/>
    </source>
</evidence>
<dbReference type="InterPro" id="IPR037941">
    <property type="entry name" value="SeP"/>
</dbReference>
<comment type="subcellular location">
    <subcellularLocation>
        <location evidence="1">Secreted</location>
    </subcellularLocation>
</comment>
<sequence length="180" mass="20797">MVVNDRDEGSQQLHHLLKERLMNITLYAQDLSQPDVWQAVNAEKDDILVYDRCGRLTYHLSLPYTNLSHPHVEEAIRLTYCDGICGECSIESSLQLEQCKKSTDENTPTEGEQHHHHEHHGHHGHGHEGHHPDGVERHRHHHHHHHHHHHGQQQVDVGQQILAQVDFVQAAVEPPIMKRP</sequence>
<keyword evidence="4" id="KW-0712">Selenocysteine</keyword>
<feature type="region of interest" description="Disordered" evidence="6">
    <location>
        <begin position="99"/>
        <end position="155"/>
    </location>
</feature>
<dbReference type="AlphaFoldDB" id="A0A673G1L1"/>
<keyword evidence="2" id="KW-0964">Secreted</keyword>
<feature type="compositionally biased region" description="Basic residues" evidence="6">
    <location>
        <begin position="137"/>
        <end position="151"/>
    </location>
</feature>
<keyword evidence="5" id="KW-0325">Glycoprotein</keyword>
<evidence type="ECO:0000313" key="8">
    <source>
        <dbReference type="Ensembl" id="ENSSRHP00000007445.1"/>
    </source>
</evidence>
<protein>
    <recommendedName>
        <fullName evidence="7">Selenoprotein P N-terminal domain-containing protein</fullName>
    </recommendedName>
</protein>
<dbReference type="GO" id="GO:0001887">
    <property type="term" value="P:selenium compound metabolic process"/>
    <property type="evidence" value="ECO:0007669"/>
    <property type="project" value="TreeGrafter"/>
</dbReference>
<dbReference type="Ensembl" id="ENSSRHT00000007682.1">
    <property type="protein sequence ID" value="ENSSRHP00000007445.1"/>
    <property type="gene ID" value="ENSSRHG00000004418.1"/>
</dbReference>
<dbReference type="Proteomes" id="UP000472270">
    <property type="component" value="Unassembled WGS sequence"/>
</dbReference>
<feature type="compositionally biased region" description="Basic and acidic residues" evidence="6">
    <location>
        <begin position="126"/>
        <end position="136"/>
    </location>
</feature>
<feature type="domain" description="Selenoprotein P N-terminal" evidence="7">
    <location>
        <begin position="1"/>
        <end position="155"/>
    </location>
</feature>
<dbReference type="PANTHER" id="PTHR10105:SF3">
    <property type="entry name" value="SELENOPROTEIN P"/>
    <property type="match status" value="1"/>
</dbReference>
<evidence type="ECO:0000256" key="2">
    <source>
        <dbReference type="ARBA" id="ARBA00022525"/>
    </source>
</evidence>
<organism evidence="8 9">
    <name type="scientific">Sinocyclocheilus rhinocerous</name>
    <dbReference type="NCBI Taxonomy" id="307959"/>
    <lineage>
        <taxon>Eukaryota</taxon>
        <taxon>Metazoa</taxon>
        <taxon>Chordata</taxon>
        <taxon>Craniata</taxon>
        <taxon>Vertebrata</taxon>
        <taxon>Euteleostomi</taxon>
        <taxon>Actinopterygii</taxon>
        <taxon>Neopterygii</taxon>
        <taxon>Teleostei</taxon>
        <taxon>Ostariophysi</taxon>
        <taxon>Cypriniformes</taxon>
        <taxon>Cyprinidae</taxon>
        <taxon>Cyprininae</taxon>
        <taxon>Sinocyclocheilus</taxon>
    </lineage>
</organism>
<proteinExistence type="predicted"/>
<evidence type="ECO:0000256" key="6">
    <source>
        <dbReference type="SAM" id="MobiDB-lite"/>
    </source>
</evidence>
<dbReference type="GO" id="GO:0005576">
    <property type="term" value="C:extracellular region"/>
    <property type="evidence" value="ECO:0007669"/>
    <property type="project" value="UniProtKB-SubCell"/>
</dbReference>
<evidence type="ECO:0000313" key="9">
    <source>
        <dbReference type="Proteomes" id="UP000472270"/>
    </source>
</evidence>
<dbReference type="Pfam" id="PF04592">
    <property type="entry name" value="SelP_N"/>
    <property type="match status" value="1"/>
</dbReference>
<keyword evidence="3" id="KW-0732">Signal</keyword>
<accession>A0A673G1L1</accession>
<dbReference type="GO" id="GO:0008430">
    <property type="term" value="F:selenium binding"/>
    <property type="evidence" value="ECO:0007669"/>
    <property type="project" value="InterPro"/>
</dbReference>
<evidence type="ECO:0000256" key="3">
    <source>
        <dbReference type="ARBA" id="ARBA00022729"/>
    </source>
</evidence>
<dbReference type="InterPro" id="IPR007671">
    <property type="entry name" value="Selenoprotein-P_N"/>
</dbReference>
<reference evidence="8" key="2">
    <citation type="submission" date="2025-09" db="UniProtKB">
        <authorList>
            <consortium name="Ensembl"/>
        </authorList>
    </citation>
    <scope>IDENTIFICATION</scope>
</reference>
<evidence type="ECO:0000259" key="7">
    <source>
        <dbReference type="Pfam" id="PF04592"/>
    </source>
</evidence>
<reference evidence="8" key="1">
    <citation type="submission" date="2025-08" db="UniProtKB">
        <authorList>
            <consortium name="Ensembl"/>
        </authorList>
    </citation>
    <scope>IDENTIFICATION</scope>
</reference>
<evidence type="ECO:0000256" key="1">
    <source>
        <dbReference type="ARBA" id="ARBA00004613"/>
    </source>
</evidence>